<keyword evidence="3 5" id="KW-0663">Pyridoxal phosphate</keyword>
<sequence length="327" mass="33755">MKEFVVEKVTLSAWPTPMEAAPRLAQLIGLAPDDLWIKRDDLTGLGGGGNKVRKLEWLVADALQRGADTLVTTGGPQSNHARLTAAAGARAGLNVVLVMPGSGRPDQPGGNLLLDAAFAARIVWAGDATPAELAGQAEKTCAELREEGAVPYLVPFGGSGALGARGYREAGEEILTQQPDVRHVVTALGSGGTMAGLVAALGTERVLGVDVGALPEPASVTATFASELTGSQVTAEQLRCRGDQVGEAYGILYEPVLEAITTVARTEGIILDPVYTGRAAAGLIAAVRDGSIRPGERTVLLHTGGLPGLFGHAEAAHRIGQTLHTYP</sequence>
<keyword evidence="8" id="KW-1185">Reference proteome</keyword>
<dbReference type="GO" id="GO:1901605">
    <property type="term" value="P:alpha-amino acid metabolic process"/>
    <property type="evidence" value="ECO:0007669"/>
    <property type="project" value="UniProtKB-ARBA"/>
</dbReference>
<dbReference type="SUPFAM" id="SSF53686">
    <property type="entry name" value="Tryptophan synthase beta subunit-like PLP-dependent enzymes"/>
    <property type="match status" value="1"/>
</dbReference>
<dbReference type="InterPro" id="IPR027278">
    <property type="entry name" value="ACCD_DCysDesulf"/>
</dbReference>
<dbReference type="AlphaFoldDB" id="A0A939FNJ1"/>
<gene>
    <name evidence="7" type="ORF">J1792_14670</name>
</gene>
<organism evidence="7 8">
    <name type="scientific">Streptomyces triculaminicus</name>
    <dbReference type="NCBI Taxonomy" id="2816232"/>
    <lineage>
        <taxon>Bacteria</taxon>
        <taxon>Bacillati</taxon>
        <taxon>Actinomycetota</taxon>
        <taxon>Actinomycetes</taxon>
        <taxon>Kitasatosporales</taxon>
        <taxon>Streptomycetaceae</taxon>
        <taxon>Streptomyces</taxon>
    </lineage>
</organism>
<comment type="caution">
    <text evidence="7">The sequence shown here is derived from an EMBL/GenBank/DDBJ whole genome shotgun (WGS) entry which is preliminary data.</text>
</comment>
<dbReference type="PIRSF" id="PIRSF006278">
    <property type="entry name" value="ACCD_DCysDesulf"/>
    <property type="match status" value="1"/>
</dbReference>
<dbReference type="InterPro" id="IPR001926">
    <property type="entry name" value="TrpB-like_PALP"/>
</dbReference>
<dbReference type="EMBL" id="JAFMOF010000002">
    <property type="protein sequence ID" value="MBO0653974.1"/>
    <property type="molecule type" value="Genomic_DNA"/>
</dbReference>
<evidence type="ECO:0000313" key="8">
    <source>
        <dbReference type="Proteomes" id="UP000664781"/>
    </source>
</evidence>
<evidence type="ECO:0000313" key="7">
    <source>
        <dbReference type="EMBL" id="MBO0653974.1"/>
    </source>
</evidence>
<reference evidence="7" key="1">
    <citation type="submission" date="2021-03" db="EMBL/GenBank/DDBJ databases">
        <title>Streptomyces strains.</title>
        <authorList>
            <person name="Lund M.B."/>
            <person name="Toerring T."/>
        </authorList>
    </citation>
    <scope>NUCLEOTIDE SEQUENCE</scope>
    <source>
        <strain evidence="7">JCM 4242</strain>
    </source>
</reference>
<evidence type="ECO:0000259" key="6">
    <source>
        <dbReference type="Pfam" id="PF00291"/>
    </source>
</evidence>
<evidence type="ECO:0000256" key="5">
    <source>
        <dbReference type="PIRSR" id="PIRSR006278-2"/>
    </source>
</evidence>
<evidence type="ECO:0000256" key="4">
    <source>
        <dbReference type="PIRSR" id="PIRSR006278-1"/>
    </source>
</evidence>
<accession>A0A939FNJ1</accession>
<proteinExistence type="inferred from homology"/>
<dbReference type="InterPro" id="IPR036052">
    <property type="entry name" value="TrpB-like_PALP_sf"/>
</dbReference>
<evidence type="ECO:0000256" key="1">
    <source>
        <dbReference type="ARBA" id="ARBA00001933"/>
    </source>
</evidence>
<feature type="active site" description="Nucleophile" evidence="4">
    <location>
        <position position="78"/>
    </location>
</feature>
<name>A0A939FNJ1_9ACTN</name>
<feature type="modified residue" description="N6-(pyridoxal phosphate)lysine" evidence="5">
    <location>
        <position position="51"/>
    </location>
</feature>
<comment type="similarity">
    <text evidence="2">Belongs to the ACC deaminase/D-cysteine desulfhydrase family.</text>
</comment>
<dbReference type="Pfam" id="PF00291">
    <property type="entry name" value="PALP"/>
    <property type="match status" value="1"/>
</dbReference>
<dbReference type="Proteomes" id="UP000664781">
    <property type="component" value="Unassembled WGS sequence"/>
</dbReference>
<evidence type="ECO:0000256" key="2">
    <source>
        <dbReference type="ARBA" id="ARBA00008639"/>
    </source>
</evidence>
<feature type="domain" description="Tryptophan synthase beta chain-like PALP" evidence="6">
    <location>
        <begin position="10"/>
        <end position="304"/>
    </location>
</feature>
<evidence type="ECO:0000256" key="3">
    <source>
        <dbReference type="ARBA" id="ARBA00022898"/>
    </source>
</evidence>
<dbReference type="PANTHER" id="PTHR43780">
    <property type="entry name" value="1-AMINOCYCLOPROPANE-1-CARBOXYLATE DEAMINASE-RELATED"/>
    <property type="match status" value="1"/>
</dbReference>
<comment type="cofactor">
    <cofactor evidence="1">
        <name>pyridoxal 5'-phosphate</name>
        <dbReference type="ChEBI" id="CHEBI:597326"/>
    </cofactor>
</comment>
<dbReference type="GO" id="GO:0019148">
    <property type="term" value="F:D-cysteine desulfhydrase activity"/>
    <property type="evidence" value="ECO:0007669"/>
    <property type="project" value="TreeGrafter"/>
</dbReference>
<protein>
    <submittedName>
        <fullName evidence="7">D-cysteine desulfhydrase family protein</fullName>
    </submittedName>
</protein>
<dbReference type="Gene3D" id="3.40.50.1100">
    <property type="match status" value="2"/>
</dbReference>
<dbReference type="PANTHER" id="PTHR43780:SF2">
    <property type="entry name" value="1-AMINOCYCLOPROPANE-1-CARBOXYLATE DEAMINASE-RELATED"/>
    <property type="match status" value="1"/>
</dbReference>